<dbReference type="InterPro" id="IPR022907">
    <property type="entry name" value="VapC_family"/>
</dbReference>
<dbReference type="RefSeq" id="WP_214392898.1">
    <property type="nucleotide sequence ID" value="NZ_JAFLWW010000009.1"/>
</dbReference>
<evidence type="ECO:0000256" key="1">
    <source>
        <dbReference type="ARBA" id="ARBA00022649"/>
    </source>
</evidence>
<dbReference type="GO" id="GO:0004540">
    <property type="term" value="F:RNA nuclease activity"/>
    <property type="evidence" value="ECO:0007669"/>
    <property type="project" value="InterPro"/>
</dbReference>
<dbReference type="Gene3D" id="3.40.50.1010">
    <property type="entry name" value="5'-nuclease"/>
    <property type="match status" value="1"/>
</dbReference>
<protein>
    <recommendedName>
        <fullName evidence="6">Ribonuclease VapC</fullName>
        <shortName evidence="6">RNase VapC</shortName>
        <ecNumber evidence="6">3.1.-.-</ecNumber>
    </recommendedName>
    <alternativeName>
        <fullName evidence="6">Toxin VapC</fullName>
    </alternativeName>
</protein>
<dbReference type="HAMAP" id="MF_00265">
    <property type="entry name" value="VapC_Nob1"/>
    <property type="match status" value="1"/>
</dbReference>
<dbReference type="CDD" id="cd18760">
    <property type="entry name" value="PIN_MtVapC3-like"/>
    <property type="match status" value="1"/>
</dbReference>
<feature type="domain" description="PIN" evidence="7">
    <location>
        <begin position="2"/>
        <end position="118"/>
    </location>
</feature>
<dbReference type="SUPFAM" id="SSF88723">
    <property type="entry name" value="PIN domain-like"/>
    <property type="match status" value="1"/>
</dbReference>
<dbReference type="PANTHER" id="PTHR42740:SF1">
    <property type="entry name" value="RIBONUCLEASE VAPC3"/>
    <property type="match status" value="1"/>
</dbReference>
<keyword evidence="9" id="KW-1185">Reference proteome</keyword>
<evidence type="ECO:0000313" key="9">
    <source>
        <dbReference type="Proteomes" id="UP001138921"/>
    </source>
</evidence>
<dbReference type="Proteomes" id="UP001138921">
    <property type="component" value="Unassembled WGS sequence"/>
</dbReference>
<keyword evidence="5 6" id="KW-0460">Magnesium</keyword>
<dbReference type="EMBL" id="JAFLWW010000009">
    <property type="protein sequence ID" value="MBT1159047.1"/>
    <property type="molecule type" value="Genomic_DNA"/>
</dbReference>
<evidence type="ECO:0000259" key="7">
    <source>
        <dbReference type="Pfam" id="PF01850"/>
    </source>
</evidence>
<evidence type="ECO:0000256" key="4">
    <source>
        <dbReference type="ARBA" id="ARBA00022801"/>
    </source>
</evidence>
<evidence type="ECO:0000256" key="3">
    <source>
        <dbReference type="ARBA" id="ARBA00022723"/>
    </source>
</evidence>
<keyword evidence="1 6" id="KW-1277">Toxin-antitoxin system</keyword>
<keyword evidence="6" id="KW-0800">Toxin</keyword>
<evidence type="ECO:0000256" key="2">
    <source>
        <dbReference type="ARBA" id="ARBA00022722"/>
    </source>
</evidence>
<reference evidence="8" key="2">
    <citation type="submission" date="2021-03" db="EMBL/GenBank/DDBJ databases">
        <authorList>
            <person name="Artuso I."/>
            <person name="Turrini P."/>
            <person name="Pirolo M."/>
            <person name="Lugli G.A."/>
            <person name="Ventura M."/>
            <person name="Visca P."/>
        </authorList>
    </citation>
    <scope>NUCLEOTIDE SEQUENCE</scope>
    <source>
        <strain evidence="8">LMG 26462</strain>
    </source>
</reference>
<evidence type="ECO:0000256" key="6">
    <source>
        <dbReference type="HAMAP-Rule" id="MF_00265"/>
    </source>
</evidence>
<organism evidence="8 9">
    <name type="scientific">Aminobacter anthyllidis</name>
    <dbReference type="NCBI Taxonomy" id="1035067"/>
    <lineage>
        <taxon>Bacteria</taxon>
        <taxon>Pseudomonadati</taxon>
        <taxon>Pseudomonadota</taxon>
        <taxon>Alphaproteobacteria</taxon>
        <taxon>Hyphomicrobiales</taxon>
        <taxon>Phyllobacteriaceae</taxon>
        <taxon>Aminobacter</taxon>
    </lineage>
</organism>
<dbReference type="InterPro" id="IPR002716">
    <property type="entry name" value="PIN_dom"/>
</dbReference>
<dbReference type="AlphaFoldDB" id="A0A9X1D7A4"/>
<name>A0A9X1D7A4_9HYPH</name>
<dbReference type="InterPro" id="IPR029060">
    <property type="entry name" value="PIN-like_dom_sf"/>
</dbReference>
<evidence type="ECO:0000313" key="8">
    <source>
        <dbReference type="EMBL" id="MBT1159047.1"/>
    </source>
</evidence>
<dbReference type="GO" id="GO:0090729">
    <property type="term" value="F:toxin activity"/>
    <property type="evidence" value="ECO:0007669"/>
    <property type="project" value="UniProtKB-KW"/>
</dbReference>
<feature type="binding site" evidence="6">
    <location>
        <position position="5"/>
    </location>
    <ligand>
        <name>Mg(2+)</name>
        <dbReference type="ChEBI" id="CHEBI:18420"/>
    </ligand>
</feature>
<dbReference type="GO" id="GO:0016787">
    <property type="term" value="F:hydrolase activity"/>
    <property type="evidence" value="ECO:0007669"/>
    <property type="project" value="UniProtKB-KW"/>
</dbReference>
<comment type="cofactor">
    <cofactor evidence="6">
        <name>Mg(2+)</name>
        <dbReference type="ChEBI" id="CHEBI:18420"/>
    </cofactor>
</comment>
<dbReference type="GO" id="GO:0000287">
    <property type="term" value="F:magnesium ion binding"/>
    <property type="evidence" value="ECO:0007669"/>
    <property type="project" value="UniProtKB-UniRule"/>
</dbReference>
<keyword evidence="2 6" id="KW-0540">Nuclease</keyword>
<evidence type="ECO:0000256" key="5">
    <source>
        <dbReference type="ARBA" id="ARBA00022842"/>
    </source>
</evidence>
<dbReference type="PANTHER" id="PTHR42740">
    <property type="entry name" value="RIBONUCLEASE VAPC3"/>
    <property type="match status" value="1"/>
</dbReference>
<sequence>MIVVDTSVWIFALRNADRDSVAKLQFETGRGNVLVGDIVLLEILRGARDDRHAAFLEAQLRKYPVVPMMDGRLAPVAAANYRRLRAQGITVRALADIIIATYCIEHGHQLLHDDRDFHPMAQHLGLQMA</sequence>
<dbReference type="EC" id="3.1.-.-" evidence="6"/>
<comment type="similarity">
    <text evidence="6">Belongs to the PINc/VapC protein family.</text>
</comment>
<gene>
    <name evidence="6" type="primary">vapC</name>
    <name evidence="8" type="ORF">J1C56_26065</name>
</gene>
<accession>A0A9X1D7A4</accession>
<dbReference type="Pfam" id="PF01850">
    <property type="entry name" value="PIN"/>
    <property type="match status" value="1"/>
</dbReference>
<keyword evidence="4 6" id="KW-0378">Hydrolase</keyword>
<feature type="binding site" evidence="6">
    <location>
        <position position="96"/>
    </location>
    <ligand>
        <name>Mg(2+)</name>
        <dbReference type="ChEBI" id="CHEBI:18420"/>
    </ligand>
</feature>
<dbReference type="InterPro" id="IPR051749">
    <property type="entry name" value="PINc/VapC_TA_RNase"/>
</dbReference>
<keyword evidence="3 6" id="KW-0479">Metal-binding</keyword>
<reference evidence="8" key="1">
    <citation type="journal article" date="2021" name="Microorganisms">
        <title>Phylogenomic Reconstruction and Metabolic Potential of the Genus Aminobacter.</title>
        <authorList>
            <person name="Artuso I."/>
            <person name="Turrini P."/>
            <person name="Pirolo M."/>
            <person name="Lugli G.A."/>
            <person name="Ventura M."/>
            <person name="Visca P."/>
        </authorList>
    </citation>
    <scope>NUCLEOTIDE SEQUENCE</scope>
    <source>
        <strain evidence="8">LMG 26462</strain>
    </source>
</reference>
<comment type="function">
    <text evidence="6">Toxic component of a toxin-antitoxin (TA) system. An RNase.</text>
</comment>
<comment type="caution">
    <text evidence="8">The sequence shown here is derived from an EMBL/GenBank/DDBJ whole genome shotgun (WGS) entry which is preliminary data.</text>
</comment>
<proteinExistence type="inferred from homology"/>